<name>A0A1B3BA44_9GAMM</name>
<proteinExistence type="predicted"/>
<dbReference type="EMBL" id="CP012418">
    <property type="protein sequence ID" value="AOE49638.1"/>
    <property type="molecule type" value="Genomic_DNA"/>
</dbReference>
<protein>
    <recommendedName>
        <fullName evidence="3">Lipoprotein</fullName>
    </recommendedName>
</protein>
<dbReference type="STRING" id="1144748.KS2013_916"/>
<reference evidence="2" key="1">
    <citation type="submission" date="2015-08" db="EMBL/GenBank/DDBJ databases">
        <authorList>
            <person name="Kim K.M."/>
        </authorList>
    </citation>
    <scope>NUCLEOTIDE SEQUENCE [LARGE SCALE GENOMIC DNA]</scope>
    <source>
        <strain evidence="2">KCTC 23892</strain>
    </source>
</reference>
<evidence type="ECO:0000313" key="1">
    <source>
        <dbReference type="EMBL" id="AOE49638.1"/>
    </source>
</evidence>
<accession>A0A1B3BA44</accession>
<sequence length="140" mass="16537">MKNTIVILLFICGVFSCTPEVHSQRLGDKLYVVTENLQMSDEYLYKNTFYESRKSLGLKLELRIYPDYFLVKSECHFERASEANTSNCLLTTTSSIKSWLEILIEEEEIPLMDWSKSKVLWKDISKDENYTLLQKYNIER</sequence>
<gene>
    <name evidence="1" type="ORF">KS2013_916</name>
</gene>
<keyword evidence="2" id="KW-1185">Reference proteome</keyword>
<dbReference type="Proteomes" id="UP000094147">
    <property type="component" value="Chromosome"/>
</dbReference>
<dbReference type="KEGG" id="ksd:KS2013_916"/>
<organism evidence="1 2">
    <name type="scientific">Kangiella sediminilitoris</name>
    <dbReference type="NCBI Taxonomy" id="1144748"/>
    <lineage>
        <taxon>Bacteria</taxon>
        <taxon>Pseudomonadati</taxon>
        <taxon>Pseudomonadota</taxon>
        <taxon>Gammaproteobacteria</taxon>
        <taxon>Kangiellales</taxon>
        <taxon>Kangiellaceae</taxon>
        <taxon>Kangiella</taxon>
    </lineage>
</organism>
<dbReference type="PROSITE" id="PS51257">
    <property type="entry name" value="PROKAR_LIPOPROTEIN"/>
    <property type="match status" value="1"/>
</dbReference>
<evidence type="ECO:0000313" key="2">
    <source>
        <dbReference type="Proteomes" id="UP000094147"/>
    </source>
</evidence>
<dbReference type="RefSeq" id="WP_156768966.1">
    <property type="nucleotide sequence ID" value="NZ_CP012418.1"/>
</dbReference>
<evidence type="ECO:0008006" key="3">
    <source>
        <dbReference type="Google" id="ProtNLM"/>
    </source>
</evidence>
<dbReference type="AlphaFoldDB" id="A0A1B3BA44"/>